<feature type="coiled-coil region" evidence="1">
    <location>
        <begin position="97"/>
        <end position="124"/>
    </location>
</feature>
<accession>A0A1C7N7G1</accession>
<feature type="compositionally biased region" description="Basic and acidic residues" evidence="2">
    <location>
        <begin position="1"/>
        <end position="25"/>
    </location>
</feature>
<feature type="region of interest" description="Disordered" evidence="2">
    <location>
        <begin position="1"/>
        <end position="33"/>
    </location>
</feature>
<keyword evidence="4" id="KW-1185">Reference proteome</keyword>
<dbReference type="InParanoid" id="A0A1C7N7G1"/>
<protein>
    <submittedName>
        <fullName evidence="3">Uncharacterized protein</fullName>
    </submittedName>
</protein>
<dbReference type="Proteomes" id="UP000093000">
    <property type="component" value="Unassembled WGS sequence"/>
</dbReference>
<organism evidence="3 4">
    <name type="scientific">Choanephora cucurbitarum</name>
    <dbReference type="NCBI Taxonomy" id="101091"/>
    <lineage>
        <taxon>Eukaryota</taxon>
        <taxon>Fungi</taxon>
        <taxon>Fungi incertae sedis</taxon>
        <taxon>Mucoromycota</taxon>
        <taxon>Mucoromycotina</taxon>
        <taxon>Mucoromycetes</taxon>
        <taxon>Mucorales</taxon>
        <taxon>Mucorineae</taxon>
        <taxon>Choanephoraceae</taxon>
        <taxon>Choanephoroideae</taxon>
        <taxon>Choanephora</taxon>
    </lineage>
</organism>
<dbReference type="OrthoDB" id="3197614at2759"/>
<reference evidence="3 4" key="1">
    <citation type="submission" date="2016-03" db="EMBL/GenBank/DDBJ databases">
        <title>Choanephora cucurbitarum.</title>
        <authorList>
            <person name="Min B."/>
            <person name="Park H."/>
            <person name="Park J.-H."/>
            <person name="Shin H.-D."/>
            <person name="Choi I.-G."/>
        </authorList>
    </citation>
    <scope>NUCLEOTIDE SEQUENCE [LARGE SCALE GENOMIC DNA]</scope>
    <source>
        <strain evidence="3 4">KUS-F28377</strain>
    </source>
</reference>
<evidence type="ECO:0000256" key="1">
    <source>
        <dbReference type="SAM" id="Coils"/>
    </source>
</evidence>
<keyword evidence="1" id="KW-0175">Coiled coil</keyword>
<dbReference type="AlphaFoldDB" id="A0A1C7N7G1"/>
<gene>
    <name evidence="3" type="ORF">A0J61_08686</name>
</gene>
<feature type="coiled-coil region" evidence="1">
    <location>
        <begin position="181"/>
        <end position="208"/>
    </location>
</feature>
<evidence type="ECO:0000313" key="4">
    <source>
        <dbReference type="Proteomes" id="UP000093000"/>
    </source>
</evidence>
<dbReference type="STRING" id="101091.A0A1C7N7G1"/>
<name>A0A1C7N7G1_9FUNG</name>
<dbReference type="EMBL" id="LUGH01000693">
    <property type="protein sequence ID" value="OBZ83264.1"/>
    <property type="molecule type" value="Genomic_DNA"/>
</dbReference>
<proteinExistence type="predicted"/>
<sequence>MSKSIIDNHHTTKDKRPWLVSRESETIPSESEDIEDPINKLWGVIEPMMDKLSIDSQLEDEEKSGLDESYRIQHEMALISESFFLPPTSKEAKPTRKESLREENRQLKTQLAFLKSRIQNLEKGSVDHSLLKSNIVQFKNDVHRQMQRALQSQENASMTRSATVSPLSRNIRHVQPTTVKIVNRIKELEEANRTLRSQNRKQDALMNKYRERWEKLKEGAKRRQPNASE</sequence>
<comment type="caution">
    <text evidence="3">The sequence shown here is derived from an EMBL/GenBank/DDBJ whole genome shotgun (WGS) entry which is preliminary data.</text>
</comment>
<evidence type="ECO:0000256" key="2">
    <source>
        <dbReference type="SAM" id="MobiDB-lite"/>
    </source>
</evidence>
<evidence type="ECO:0000313" key="3">
    <source>
        <dbReference type="EMBL" id="OBZ83264.1"/>
    </source>
</evidence>